<reference evidence="1" key="1">
    <citation type="journal article" date="2020" name="New Phytol.">
        <title>Comparative genomics reveals dynamic genome evolution in host specialist ectomycorrhizal fungi.</title>
        <authorList>
            <person name="Lofgren L.A."/>
            <person name="Nguyen N.H."/>
            <person name="Vilgalys R."/>
            <person name="Ruytinx J."/>
            <person name="Liao H.L."/>
            <person name="Branco S."/>
            <person name="Kuo A."/>
            <person name="LaButti K."/>
            <person name="Lipzen A."/>
            <person name="Andreopoulos W."/>
            <person name="Pangilinan J."/>
            <person name="Riley R."/>
            <person name="Hundley H."/>
            <person name="Na H."/>
            <person name="Barry K."/>
            <person name="Grigoriev I.V."/>
            <person name="Stajich J.E."/>
            <person name="Kennedy P.G."/>
        </authorList>
    </citation>
    <scope>NUCLEOTIDE SEQUENCE</scope>
    <source>
        <strain evidence="1">FC423</strain>
    </source>
</reference>
<evidence type="ECO:0000313" key="1">
    <source>
        <dbReference type="EMBL" id="KAG2113120.1"/>
    </source>
</evidence>
<protein>
    <submittedName>
        <fullName evidence="1">Uncharacterized protein</fullName>
    </submittedName>
</protein>
<dbReference type="RefSeq" id="XP_041295678.1">
    <property type="nucleotide sequence ID" value="XM_041433456.1"/>
</dbReference>
<name>A0A9P7JX93_9AGAM</name>
<comment type="caution">
    <text evidence="1">The sequence shown here is derived from an EMBL/GenBank/DDBJ whole genome shotgun (WGS) entry which is preliminary data.</text>
</comment>
<sequence>MQVGLWINLYRSSWGRQRGCKAELGHGVGPAIDKSRLVGEDLLTESLEMACLESISTDEKGTIDIVDDELGVARRGRSGVAKASKPLRWSSLSTTNVVPEPMENERVDVSDIVASEKGGSGGGGGIRVGGLGKNQNSCREVELRISGANREVVVRVVKCPTGSVEHDEEKDSETAGDSDACRSIMIMVSMVTVDLSQLRRLARTRQSHVWKSTLTKGT</sequence>
<accession>A0A9P7JX93</accession>
<dbReference type="AlphaFoldDB" id="A0A9P7JX93"/>
<dbReference type="EMBL" id="JABBWM010000013">
    <property type="protein sequence ID" value="KAG2113120.1"/>
    <property type="molecule type" value="Genomic_DNA"/>
</dbReference>
<organism evidence="1 2">
    <name type="scientific">Suillus discolor</name>
    <dbReference type="NCBI Taxonomy" id="1912936"/>
    <lineage>
        <taxon>Eukaryota</taxon>
        <taxon>Fungi</taxon>
        <taxon>Dikarya</taxon>
        <taxon>Basidiomycota</taxon>
        <taxon>Agaricomycotina</taxon>
        <taxon>Agaricomycetes</taxon>
        <taxon>Agaricomycetidae</taxon>
        <taxon>Boletales</taxon>
        <taxon>Suillineae</taxon>
        <taxon>Suillaceae</taxon>
        <taxon>Suillus</taxon>
    </lineage>
</organism>
<gene>
    <name evidence="1" type="ORF">F5147DRAFT_650655</name>
</gene>
<evidence type="ECO:0000313" key="2">
    <source>
        <dbReference type="Proteomes" id="UP000823399"/>
    </source>
</evidence>
<dbReference type="GeneID" id="64695715"/>
<dbReference type="Proteomes" id="UP000823399">
    <property type="component" value="Unassembled WGS sequence"/>
</dbReference>
<proteinExistence type="predicted"/>
<keyword evidence="2" id="KW-1185">Reference proteome</keyword>